<dbReference type="SUPFAM" id="SSF54631">
    <property type="entry name" value="CBS-domain pair"/>
    <property type="match status" value="1"/>
</dbReference>
<evidence type="ECO:0000313" key="13">
    <source>
        <dbReference type="Proteomes" id="UP001269375"/>
    </source>
</evidence>
<dbReference type="InterPro" id="IPR000644">
    <property type="entry name" value="CBS_dom"/>
</dbReference>
<dbReference type="InterPro" id="IPR046342">
    <property type="entry name" value="CBS_dom_sf"/>
</dbReference>
<organism evidence="12 13">
    <name type="scientific">Larsenimonas suaedae</name>
    <dbReference type="NCBI Taxonomy" id="1851019"/>
    <lineage>
        <taxon>Bacteria</taxon>
        <taxon>Pseudomonadati</taxon>
        <taxon>Pseudomonadota</taxon>
        <taxon>Gammaproteobacteria</taxon>
        <taxon>Oceanospirillales</taxon>
        <taxon>Halomonadaceae</taxon>
        <taxon>Larsenimonas</taxon>
    </lineage>
</organism>
<protein>
    <submittedName>
        <fullName evidence="12">CNNM domain-containing protein</fullName>
    </submittedName>
</protein>
<feature type="transmembrane region" description="Helical" evidence="9">
    <location>
        <begin position="88"/>
        <end position="107"/>
    </location>
</feature>
<dbReference type="RefSeq" id="WP_251591454.1">
    <property type="nucleotide sequence ID" value="NZ_JAMLJI010000001.1"/>
</dbReference>
<reference evidence="12 13" key="1">
    <citation type="submission" date="2023-04" db="EMBL/GenBank/DDBJ databases">
        <title>A long-awaited taxogenomic arrangement of the family Halomonadaceae.</title>
        <authorList>
            <person name="De La Haba R."/>
            <person name="Chuvochina M."/>
            <person name="Wittouck S."/>
            <person name="Arahal D.R."/>
            <person name="Sanchez-Porro C."/>
            <person name="Hugenholtz P."/>
            <person name="Ventosa A."/>
        </authorList>
    </citation>
    <scope>NUCLEOTIDE SEQUENCE [LARGE SCALE GENOMIC DNA]</scope>
    <source>
        <strain evidence="12 13">DSM 22428</strain>
    </source>
</reference>
<comment type="caution">
    <text evidence="12">The sequence shown here is derived from an EMBL/GenBank/DDBJ whole genome shotgun (WGS) entry which is preliminary data.</text>
</comment>
<evidence type="ECO:0000256" key="2">
    <source>
        <dbReference type="ARBA" id="ARBA00022692"/>
    </source>
</evidence>
<dbReference type="PANTHER" id="PTHR22777">
    <property type="entry name" value="HEMOLYSIN-RELATED"/>
    <property type="match status" value="1"/>
</dbReference>
<name>A0ABU1GU17_9GAMM</name>
<dbReference type="InterPro" id="IPR002550">
    <property type="entry name" value="CNNM"/>
</dbReference>
<dbReference type="Proteomes" id="UP001269375">
    <property type="component" value="Unassembled WGS sequence"/>
</dbReference>
<evidence type="ECO:0000256" key="5">
    <source>
        <dbReference type="ARBA" id="ARBA00023122"/>
    </source>
</evidence>
<keyword evidence="4 8" id="KW-1133">Transmembrane helix</keyword>
<evidence type="ECO:0000313" key="12">
    <source>
        <dbReference type="EMBL" id="MDR5895486.1"/>
    </source>
</evidence>
<proteinExistence type="predicted"/>
<dbReference type="InterPro" id="IPR044751">
    <property type="entry name" value="Ion_transp-like_CBS"/>
</dbReference>
<feature type="domain" description="CBS" evidence="10">
    <location>
        <begin position="197"/>
        <end position="255"/>
    </location>
</feature>
<dbReference type="SMART" id="SM00116">
    <property type="entry name" value="CBS"/>
    <property type="match status" value="2"/>
</dbReference>
<evidence type="ECO:0000256" key="8">
    <source>
        <dbReference type="PROSITE-ProRule" id="PRU01193"/>
    </source>
</evidence>
<dbReference type="Gene3D" id="3.10.580.10">
    <property type="entry name" value="CBS-domain"/>
    <property type="match status" value="1"/>
</dbReference>
<sequence>MFLLVLYAVLSIGVSFLCSILEAALLSLTPSYIAHLKDERPRLHDKLYRLKNNIDQPLSAILTLNTIAHTAGATGVGAQVAVVFGETYLGVASALMTLMILIVSEIIPKTLGATYWRQLSRVLPAILNTLVLLLKPFVWLSELITTRISKDGDETDLRSEIKALTRIAHEEQALDAGEARSITNILNLHTIRVRDVMTPRTVAVTVQPDTTVEAFDEALGKAPFTRFPVIDGGENAMGYVHKSDIYQADRQSRLKDVMRPVNTLTDTENVEHAYALMLKERHHMCAVYDDLGIWVGVITFEDIIEAIVGHDIMDETDNVMNMRKYARQRWTRRQGV</sequence>
<accession>A0ABU1GU17</accession>
<gene>
    <name evidence="12" type="ORF">QC825_05305</name>
</gene>
<dbReference type="PANTHER" id="PTHR22777:SF4">
    <property type="entry name" value="UPF0053 PROTEIN SLL1254"/>
    <property type="match status" value="1"/>
</dbReference>
<evidence type="ECO:0000256" key="3">
    <source>
        <dbReference type="ARBA" id="ARBA00022737"/>
    </source>
</evidence>
<feature type="domain" description="CNNM transmembrane" evidence="11">
    <location>
        <begin position="1"/>
        <end position="178"/>
    </location>
</feature>
<dbReference type="Pfam" id="PF00571">
    <property type="entry name" value="CBS"/>
    <property type="match status" value="2"/>
</dbReference>
<keyword evidence="5 7" id="KW-0129">CBS domain</keyword>
<dbReference type="PROSITE" id="PS51846">
    <property type="entry name" value="CNNM"/>
    <property type="match status" value="1"/>
</dbReference>
<feature type="domain" description="CBS" evidence="10">
    <location>
        <begin position="257"/>
        <end position="315"/>
    </location>
</feature>
<evidence type="ECO:0000259" key="11">
    <source>
        <dbReference type="PROSITE" id="PS51846"/>
    </source>
</evidence>
<dbReference type="EMBL" id="JARWAO010000002">
    <property type="protein sequence ID" value="MDR5895486.1"/>
    <property type="molecule type" value="Genomic_DNA"/>
</dbReference>
<evidence type="ECO:0000256" key="1">
    <source>
        <dbReference type="ARBA" id="ARBA00004141"/>
    </source>
</evidence>
<evidence type="ECO:0000259" key="10">
    <source>
        <dbReference type="PROSITE" id="PS51371"/>
    </source>
</evidence>
<evidence type="ECO:0000256" key="6">
    <source>
        <dbReference type="ARBA" id="ARBA00023136"/>
    </source>
</evidence>
<comment type="subcellular location">
    <subcellularLocation>
        <location evidence="1">Membrane</location>
        <topology evidence="1">Multi-pass membrane protein</topology>
    </subcellularLocation>
</comment>
<keyword evidence="2 8" id="KW-0812">Transmembrane</keyword>
<evidence type="ECO:0000256" key="9">
    <source>
        <dbReference type="SAM" id="Phobius"/>
    </source>
</evidence>
<keyword evidence="3" id="KW-0677">Repeat</keyword>
<dbReference type="Pfam" id="PF01595">
    <property type="entry name" value="CNNM"/>
    <property type="match status" value="1"/>
</dbReference>
<evidence type="ECO:0000256" key="4">
    <source>
        <dbReference type="ARBA" id="ARBA00022989"/>
    </source>
</evidence>
<dbReference type="CDD" id="cd04590">
    <property type="entry name" value="CBS_pair_CorC_HlyC_assoc"/>
    <property type="match status" value="1"/>
</dbReference>
<keyword evidence="13" id="KW-1185">Reference proteome</keyword>
<keyword evidence="6 8" id="KW-0472">Membrane</keyword>
<dbReference type="PROSITE" id="PS51371">
    <property type="entry name" value="CBS"/>
    <property type="match status" value="2"/>
</dbReference>
<feature type="transmembrane region" description="Helical" evidence="9">
    <location>
        <begin position="119"/>
        <end position="140"/>
    </location>
</feature>
<evidence type="ECO:0000256" key="7">
    <source>
        <dbReference type="PROSITE-ProRule" id="PRU00703"/>
    </source>
</evidence>